<dbReference type="InterPro" id="IPR043854">
    <property type="entry name" value="DUF5816"/>
</dbReference>
<evidence type="ECO:0000313" key="5">
    <source>
        <dbReference type="Proteomes" id="UP001596447"/>
    </source>
</evidence>
<keyword evidence="5" id="KW-1185">Reference proteome</keyword>
<organism evidence="4 5">
    <name type="scientific">Halospeciosus flavus</name>
    <dbReference type="NCBI Taxonomy" id="3032283"/>
    <lineage>
        <taxon>Archaea</taxon>
        <taxon>Methanobacteriati</taxon>
        <taxon>Methanobacteriota</taxon>
        <taxon>Stenosarchaea group</taxon>
        <taxon>Halobacteria</taxon>
        <taxon>Halobacteriales</taxon>
        <taxon>Halobacteriaceae</taxon>
        <taxon>Halospeciosus</taxon>
    </lineage>
</organism>
<dbReference type="InterPro" id="IPR050832">
    <property type="entry name" value="Bact_Acetyltransf"/>
</dbReference>
<dbReference type="RefSeq" id="WP_279529900.1">
    <property type="nucleotide sequence ID" value="NZ_CP122312.1"/>
</dbReference>
<dbReference type="CDD" id="cd04301">
    <property type="entry name" value="NAT_SF"/>
    <property type="match status" value="1"/>
</dbReference>
<name>A0ABD5Z4G0_9EURY</name>
<keyword evidence="2 4" id="KW-0012">Acyltransferase</keyword>
<dbReference type="Gene3D" id="3.40.630.30">
    <property type="match status" value="1"/>
</dbReference>
<dbReference type="PANTHER" id="PTHR43877:SF2">
    <property type="entry name" value="AMINOALKYLPHOSPHONATE N-ACETYLTRANSFERASE-RELATED"/>
    <property type="match status" value="1"/>
</dbReference>
<dbReference type="EC" id="2.3.1.-" evidence="4"/>
<proteinExistence type="predicted"/>
<keyword evidence="1 4" id="KW-0808">Transferase</keyword>
<dbReference type="InterPro" id="IPR000182">
    <property type="entry name" value="GNAT_dom"/>
</dbReference>
<gene>
    <name evidence="4" type="ORF">ACFQJ9_11270</name>
</gene>
<protein>
    <submittedName>
        <fullName evidence="4">GNAT family N-acetyltransferase</fullName>
        <ecNumber evidence="4">2.3.1.-</ecNumber>
    </submittedName>
</protein>
<dbReference type="Pfam" id="PF00583">
    <property type="entry name" value="Acetyltransf_1"/>
    <property type="match status" value="1"/>
</dbReference>
<dbReference type="PANTHER" id="PTHR43877">
    <property type="entry name" value="AMINOALKYLPHOSPHONATE N-ACETYLTRANSFERASE-RELATED-RELATED"/>
    <property type="match status" value="1"/>
</dbReference>
<dbReference type="AlphaFoldDB" id="A0ABD5Z4G0"/>
<dbReference type="GO" id="GO:0016746">
    <property type="term" value="F:acyltransferase activity"/>
    <property type="evidence" value="ECO:0007669"/>
    <property type="project" value="UniProtKB-KW"/>
</dbReference>
<feature type="domain" description="N-acetyltransferase" evidence="3">
    <location>
        <begin position="1"/>
        <end position="165"/>
    </location>
</feature>
<evidence type="ECO:0000313" key="4">
    <source>
        <dbReference type="EMBL" id="MFC7199979.1"/>
    </source>
</evidence>
<reference evidence="4 5" key="1">
    <citation type="journal article" date="2019" name="Int. J. Syst. Evol. Microbiol.">
        <title>The Global Catalogue of Microorganisms (GCM) 10K type strain sequencing project: providing services to taxonomists for standard genome sequencing and annotation.</title>
        <authorList>
            <consortium name="The Broad Institute Genomics Platform"/>
            <consortium name="The Broad Institute Genome Sequencing Center for Infectious Disease"/>
            <person name="Wu L."/>
            <person name="Ma J."/>
        </authorList>
    </citation>
    <scope>NUCLEOTIDE SEQUENCE [LARGE SCALE GENOMIC DNA]</scope>
    <source>
        <strain evidence="4 5">XZGYJ-43</strain>
    </source>
</reference>
<accession>A0ABD5Z4G0</accession>
<evidence type="ECO:0000259" key="3">
    <source>
        <dbReference type="PROSITE" id="PS51186"/>
    </source>
</evidence>
<dbReference type="SUPFAM" id="SSF55729">
    <property type="entry name" value="Acyl-CoA N-acyltransferases (Nat)"/>
    <property type="match status" value="1"/>
</dbReference>
<dbReference type="Proteomes" id="UP001596447">
    <property type="component" value="Unassembled WGS sequence"/>
</dbReference>
<comment type="caution">
    <text evidence="4">The sequence shown here is derived from an EMBL/GenBank/DDBJ whole genome shotgun (WGS) entry which is preliminary data.</text>
</comment>
<sequence length="252" mass="28749">MDVRKAVAEDADDIRRVAEASLSESYAELGESMVESAVEKWYDPDTVDSHLADDDYYYRVAVVEDEVVAFVEYEAPHEHDTVGEIYWLHVHPDHRGEGYGARLLEEAEVELMDTGVTRIRARVLATNESGNEFYAEHGYQFLDDVSVEIGDETYVENTYLKLTGEDTPEPLVEERVTPDGETVYVSFDERDHGSKAPFYAVYRSPELEDEERYGLFCGNCDSFDTAMDSMGRIECNECGNRRKPSRWDAAYL</sequence>
<dbReference type="Pfam" id="PF19133">
    <property type="entry name" value="DUF5816"/>
    <property type="match status" value="1"/>
</dbReference>
<evidence type="ECO:0000256" key="1">
    <source>
        <dbReference type="ARBA" id="ARBA00022679"/>
    </source>
</evidence>
<dbReference type="PROSITE" id="PS51186">
    <property type="entry name" value="GNAT"/>
    <property type="match status" value="1"/>
</dbReference>
<evidence type="ECO:0000256" key="2">
    <source>
        <dbReference type="ARBA" id="ARBA00023315"/>
    </source>
</evidence>
<dbReference type="EMBL" id="JBHTAR010000011">
    <property type="protein sequence ID" value="MFC7199979.1"/>
    <property type="molecule type" value="Genomic_DNA"/>
</dbReference>
<dbReference type="InterPro" id="IPR016181">
    <property type="entry name" value="Acyl_CoA_acyltransferase"/>
</dbReference>